<sequence>MPALPTPSHFASHPSLASSILITPPPTPTTPPRSVLILLHGLGDTNAPFHNLASQLSLPHTACISLRAPSPIPALMTGTDETGFHWGDDLSLDSRTGALDFDAGFSTAARPLGELLGVLMGECGFVARDVHFLGYGQGGMVALAVVEAWPGVEFGGVIVVGSGIAGSKSAMGGVRGYVSSLVVGEGKARTPVLVCGGSSGTVVTAGVVREVKERFGAVEYVKWERGGDGMPRSRGEMMALMRFWGRRIRGPVPEGMEEVGGVA</sequence>
<dbReference type="InterPro" id="IPR050565">
    <property type="entry name" value="LYPA1-2/EST-like"/>
</dbReference>
<accession>A0A1B8GL76</accession>
<dbReference type="InterPro" id="IPR029058">
    <property type="entry name" value="AB_hydrolase_fold"/>
</dbReference>
<reference evidence="4" key="2">
    <citation type="journal article" date="2018" name="Nat. Commun.">
        <title>Extreme sensitivity to ultraviolet light in the fungal pathogen causing white-nose syndrome of bats.</title>
        <authorList>
            <person name="Palmer J.M."/>
            <person name="Drees K.P."/>
            <person name="Foster J.T."/>
            <person name="Lindner D.L."/>
        </authorList>
    </citation>
    <scope>NUCLEOTIDE SEQUENCE [LARGE SCALE GENOMIC DNA]</scope>
    <source>
        <strain evidence="4">UAMH 10579</strain>
    </source>
</reference>
<dbReference type="PANTHER" id="PTHR10655">
    <property type="entry name" value="LYSOPHOSPHOLIPASE-RELATED"/>
    <property type="match status" value="1"/>
</dbReference>
<comment type="similarity">
    <text evidence="1">Belongs to the AB hydrolase superfamily. AB hydrolase 2 family.</text>
</comment>
<dbReference type="Gene3D" id="3.40.50.1820">
    <property type="entry name" value="alpha/beta hydrolase"/>
    <property type="match status" value="1"/>
</dbReference>
<evidence type="ECO:0000313" key="4">
    <source>
        <dbReference type="Proteomes" id="UP000091956"/>
    </source>
</evidence>
<dbReference type="SUPFAM" id="SSF53474">
    <property type="entry name" value="alpha/beta-Hydrolases"/>
    <property type="match status" value="1"/>
</dbReference>
<dbReference type="GeneID" id="28838671"/>
<dbReference type="GO" id="GO:0005737">
    <property type="term" value="C:cytoplasm"/>
    <property type="evidence" value="ECO:0007669"/>
    <property type="project" value="TreeGrafter"/>
</dbReference>
<dbReference type="InterPro" id="IPR003140">
    <property type="entry name" value="PLipase/COase/thioEstase"/>
</dbReference>
<dbReference type="Pfam" id="PF02230">
    <property type="entry name" value="Abhydrolase_2"/>
    <property type="match status" value="1"/>
</dbReference>
<dbReference type="AlphaFoldDB" id="A0A1B8GL76"/>
<feature type="domain" description="Phospholipase/carboxylesterase/thioesterase" evidence="2">
    <location>
        <begin position="28"/>
        <end position="163"/>
    </location>
</feature>
<name>A0A1B8GL76_9PEZI</name>
<dbReference type="STRING" id="342668.A0A1B8GL76"/>
<evidence type="ECO:0000313" key="3">
    <source>
        <dbReference type="EMBL" id="OBT96546.1"/>
    </source>
</evidence>
<dbReference type="RefSeq" id="XP_018130279.1">
    <property type="nucleotide sequence ID" value="XM_018274750.2"/>
</dbReference>
<evidence type="ECO:0000256" key="1">
    <source>
        <dbReference type="ARBA" id="ARBA00006499"/>
    </source>
</evidence>
<organism evidence="3 4">
    <name type="scientific">Pseudogymnoascus verrucosus</name>
    <dbReference type="NCBI Taxonomy" id="342668"/>
    <lineage>
        <taxon>Eukaryota</taxon>
        <taxon>Fungi</taxon>
        <taxon>Dikarya</taxon>
        <taxon>Ascomycota</taxon>
        <taxon>Pezizomycotina</taxon>
        <taxon>Leotiomycetes</taxon>
        <taxon>Thelebolales</taxon>
        <taxon>Thelebolaceae</taxon>
        <taxon>Pseudogymnoascus</taxon>
    </lineage>
</organism>
<dbReference type="PANTHER" id="PTHR10655:SF67">
    <property type="entry name" value="PHOSPHOLIPASE_CARBOXYLESTERASE SUPERFAMILY (AFU_ORTHOLOGUE AFUA_5G09340)"/>
    <property type="match status" value="1"/>
</dbReference>
<dbReference type="Proteomes" id="UP000091956">
    <property type="component" value="Unassembled WGS sequence"/>
</dbReference>
<protein>
    <recommendedName>
        <fullName evidence="2">Phospholipase/carboxylesterase/thioesterase domain-containing protein</fullName>
    </recommendedName>
</protein>
<dbReference type="GO" id="GO:0008474">
    <property type="term" value="F:palmitoyl-(protein) hydrolase activity"/>
    <property type="evidence" value="ECO:0007669"/>
    <property type="project" value="TreeGrafter"/>
</dbReference>
<dbReference type="EMBL" id="KV460227">
    <property type="protein sequence ID" value="OBT96546.1"/>
    <property type="molecule type" value="Genomic_DNA"/>
</dbReference>
<evidence type="ECO:0000259" key="2">
    <source>
        <dbReference type="Pfam" id="PF02230"/>
    </source>
</evidence>
<dbReference type="OrthoDB" id="437457at2759"/>
<proteinExistence type="inferred from homology"/>
<keyword evidence="4" id="KW-1185">Reference proteome</keyword>
<gene>
    <name evidence="3" type="ORF">VE01_05285</name>
</gene>
<dbReference type="GO" id="GO:0052689">
    <property type="term" value="F:carboxylic ester hydrolase activity"/>
    <property type="evidence" value="ECO:0007669"/>
    <property type="project" value="TreeGrafter"/>
</dbReference>
<reference evidence="3 4" key="1">
    <citation type="submission" date="2016-03" db="EMBL/GenBank/DDBJ databases">
        <title>Comparative genomics of Pseudogymnoascus destructans, the fungus causing white-nose syndrome of bats.</title>
        <authorList>
            <person name="Palmer J.M."/>
            <person name="Drees K.P."/>
            <person name="Foster J.T."/>
            <person name="Lindner D.L."/>
        </authorList>
    </citation>
    <scope>NUCLEOTIDE SEQUENCE [LARGE SCALE GENOMIC DNA]</scope>
    <source>
        <strain evidence="3 4">UAMH 10579</strain>
    </source>
</reference>